<gene>
    <name evidence="6" type="ORF">FRZ67_06755</name>
</gene>
<keyword evidence="7" id="KW-1185">Reference proteome</keyword>
<dbReference type="AlphaFoldDB" id="A0A5B8V681"/>
<dbReference type="PANTHER" id="PTHR43563:SF1">
    <property type="entry name" value="AMINE OXIDASE [FLAVIN-CONTAINING] B"/>
    <property type="match status" value="1"/>
</dbReference>
<keyword evidence="3" id="KW-0560">Oxidoreductase</keyword>
<comment type="similarity">
    <text evidence="2">Belongs to the flavin monoamine oxidase family.</text>
</comment>
<dbReference type="Gene3D" id="3.90.660.10">
    <property type="match status" value="1"/>
</dbReference>
<evidence type="ECO:0000313" key="7">
    <source>
        <dbReference type="Proteomes" id="UP000321533"/>
    </source>
</evidence>
<feature type="domain" description="Amine oxidase" evidence="5">
    <location>
        <begin position="88"/>
        <end position="528"/>
    </location>
</feature>
<dbReference type="KEGG" id="pgin:FRZ67_06755"/>
<comment type="cofactor">
    <cofactor evidence="1">
        <name>FAD</name>
        <dbReference type="ChEBI" id="CHEBI:57692"/>
    </cofactor>
</comment>
<evidence type="ECO:0000256" key="3">
    <source>
        <dbReference type="ARBA" id="ARBA00023002"/>
    </source>
</evidence>
<evidence type="ECO:0000313" key="6">
    <source>
        <dbReference type="EMBL" id="QEC67007.1"/>
    </source>
</evidence>
<dbReference type="PRINTS" id="PR00757">
    <property type="entry name" value="AMINEOXDASEF"/>
</dbReference>
<accession>A0A5B8V681</accession>
<dbReference type="Gene3D" id="1.10.405.10">
    <property type="entry name" value="Guanine Nucleotide Dissociation Inhibitor, domain 1"/>
    <property type="match status" value="1"/>
</dbReference>
<dbReference type="InterPro" id="IPR036188">
    <property type="entry name" value="FAD/NAD-bd_sf"/>
</dbReference>
<dbReference type="PANTHER" id="PTHR43563">
    <property type="entry name" value="AMINE OXIDASE"/>
    <property type="match status" value="1"/>
</dbReference>
<dbReference type="InterPro" id="IPR002937">
    <property type="entry name" value="Amino_oxidase"/>
</dbReference>
<dbReference type="Gene3D" id="3.50.50.60">
    <property type="entry name" value="FAD/NAD(P)-binding domain"/>
    <property type="match status" value="1"/>
</dbReference>
<name>A0A5B8V681_9BACT</name>
<dbReference type="InterPro" id="IPR050703">
    <property type="entry name" value="Flavin_MAO"/>
</dbReference>
<dbReference type="Proteomes" id="UP000321533">
    <property type="component" value="Chromosome"/>
</dbReference>
<evidence type="ECO:0000256" key="4">
    <source>
        <dbReference type="PIRSR" id="PIRSR601613-1"/>
    </source>
</evidence>
<evidence type="ECO:0000256" key="1">
    <source>
        <dbReference type="ARBA" id="ARBA00001974"/>
    </source>
</evidence>
<protein>
    <submittedName>
        <fullName evidence="6">FAD-dependent oxidoreductase</fullName>
    </submittedName>
</protein>
<sequence length="534" mass="59373">MPVRHGSKTFSLQQLKKLFRLSIEANDKQTNDVTALVEENKFYSANRRKFLKDTSKIALLAGISSLYKSCAPANTATLPTIAIVGAGIAGLHAAYILKQAGYEAYVYEGSGRIGGRIMSVTDMLGPGLWTEMGGEFIDSTHTEMLNLCTHFNLPLLDRMEASEKNLEEFAYYFNGQHYHEKDVIAALRPYAAQIKKDVDALSDEITYKSFSPTDKKFDSMSVMQYLDSIGVSGWLRSMIYNSYTAEYGMEATEQSAISFLSVFDVGDENHYNIYGSSNERYSIIGGNLKLCEALANEMQDYILPNHFLTAIKQNNDRSYQLSFKITGSGTIGATADIVILTVPFTVLREVDIQVPLPAWKMNTIKNLGYGTNSKMFFGLNERIWRKQGYGGYAFADNGMMNGYDNTMMQNNNLGPGGYTIFPGGEAGVAVGNTDPLILKEKYINALDGVYPGAKGQFNNNFQFWCWPTYGYSKGSYVSFRVNQYTTMAGTEFEPVDNLYFAGEHCSYAFQGFMNGGAETGRMAAEMIIQKLKGK</sequence>
<proteinExistence type="inferred from homology"/>
<dbReference type="EMBL" id="CP042435">
    <property type="protein sequence ID" value="QEC67007.1"/>
    <property type="molecule type" value="Genomic_DNA"/>
</dbReference>
<dbReference type="OrthoDB" id="56323at2"/>
<reference evidence="6 7" key="1">
    <citation type="journal article" date="2016" name="Int. J. Syst. Evol. Microbiol.">
        <title>Panacibacter ginsenosidivorans gen. nov., sp. nov., with ginsenoside converting activity isolated from soil of a ginseng field.</title>
        <authorList>
            <person name="Siddiqi M.Z."/>
            <person name="Muhammad Shafi S."/>
            <person name="Choi K.D."/>
            <person name="Im W.T."/>
        </authorList>
    </citation>
    <scope>NUCLEOTIDE SEQUENCE [LARGE SCALE GENOMIC DNA]</scope>
    <source>
        <strain evidence="6 7">Gsoil1550</strain>
    </source>
</reference>
<dbReference type="GO" id="GO:0016491">
    <property type="term" value="F:oxidoreductase activity"/>
    <property type="evidence" value="ECO:0007669"/>
    <property type="project" value="UniProtKB-KW"/>
</dbReference>
<dbReference type="InterPro" id="IPR001613">
    <property type="entry name" value="Flavin_amine_oxidase"/>
</dbReference>
<evidence type="ECO:0000259" key="5">
    <source>
        <dbReference type="Pfam" id="PF01593"/>
    </source>
</evidence>
<feature type="binding site" evidence="4">
    <location>
        <position position="421"/>
    </location>
    <ligand>
        <name>substrate</name>
    </ligand>
</feature>
<evidence type="ECO:0000256" key="2">
    <source>
        <dbReference type="ARBA" id="ARBA00005995"/>
    </source>
</evidence>
<dbReference type="SUPFAM" id="SSF51905">
    <property type="entry name" value="FAD/NAD(P)-binding domain"/>
    <property type="match status" value="1"/>
</dbReference>
<dbReference type="RefSeq" id="WP_147188807.1">
    <property type="nucleotide sequence ID" value="NZ_CP042435.1"/>
</dbReference>
<organism evidence="6 7">
    <name type="scientific">Panacibacter ginsenosidivorans</name>
    <dbReference type="NCBI Taxonomy" id="1813871"/>
    <lineage>
        <taxon>Bacteria</taxon>
        <taxon>Pseudomonadati</taxon>
        <taxon>Bacteroidota</taxon>
        <taxon>Chitinophagia</taxon>
        <taxon>Chitinophagales</taxon>
        <taxon>Chitinophagaceae</taxon>
        <taxon>Panacibacter</taxon>
    </lineage>
</organism>
<dbReference type="Pfam" id="PF01593">
    <property type="entry name" value="Amino_oxidase"/>
    <property type="match status" value="1"/>
</dbReference>